<accession>A0ABN2Z344</accession>
<feature type="transmembrane region" description="Helical" evidence="2">
    <location>
        <begin position="107"/>
        <end position="127"/>
    </location>
</feature>
<dbReference type="EMBL" id="BAAAQR010000001">
    <property type="protein sequence ID" value="GAA2136013.1"/>
    <property type="molecule type" value="Genomic_DNA"/>
</dbReference>
<protein>
    <recommendedName>
        <fullName evidence="5">Sodium:proton antiporter</fullName>
    </recommendedName>
</protein>
<dbReference type="InterPro" id="IPR046291">
    <property type="entry name" value="DUF6328"/>
</dbReference>
<keyword evidence="4" id="KW-1185">Reference proteome</keyword>
<feature type="region of interest" description="Disordered" evidence="1">
    <location>
        <begin position="1"/>
        <end position="21"/>
    </location>
</feature>
<name>A0ABN2Z344_9ACTN</name>
<evidence type="ECO:0000313" key="3">
    <source>
        <dbReference type="EMBL" id="GAA2136013.1"/>
    </source>
</evidence>
<comment type="caution">
    <text evidence="3">The sequence shown here is derived from an EMBL/GenBank/DDBJ whole genome shotgun (WGS) entry which is preliminary data.</text>
</comment>
<keyword evidence="2" id="KW-0472">Membrane</keyword>
<organism evidence="3 4">
    <name type="scientific">Nocardioides koreensis</name>
    <dbReference type="NCBI Taxonomy" id="433651"/>
    <lineage>
        <taxon>Bacteria</taxon>
        <taxon>Bacillati</taxon>
        <taxon>Actinomycetota</taxon>
        <taxon>Actinomycetes</taxon>
        <taxon>Propionibacteriales</taxon>
        <taxon>Nocardioidaceae</taxon>
        <taxon>Nocardioides</taxon>
    </lineage>
</organism>
<gene>
    <name evidence="3" type="ORF">GCM10009844_01880</name>
</gene>
<dbReference type="Pfam" id="PF19853">
    <property type="entry name" value="DUF6328"/>
    <property type="match status" value="1"/>
</dbReference>
<feature type="transmembrane region" description="Helical" evidence="2">
    <location>
        <begin position="133"/>
        <end position="156"/>
    </location>
</feature>
<evidence type="ECO:0000313" key="4">
    <source>
        <dbReference type="Proteomes" id="UP001501771"/>
    </source>
</evidence>
<evidence type="ECO:0000256" key="1">
    <source>
        <dbReference type="SAM" id="MobiDB-lite"/>
    </source>
</evidence>
<feature type="compositionally biased region" description="Basic and acidic residues" evidence="1">
    <location>
        <begin position="11"/>
        <end position="21"/>
    </location>
</feature>
<proteinExistence type="predicted"/>
<keyword evidence="2" id="KW-1133">Transmembrane helix</keyword>
<keyword evidence="2" id="KW-0812">Transmembrane</keyword>
<reference evidence="3 4" key="1">
    <citation type="journal article" date="2019" name="Int. J. Syst. Evol. Microbiol.">
        <title>The Global Catalogue of Microorganisms (GCM) 10K type strain sequencing project: providing services to taxonomists for standard genome sequencing and annotation.</title>
        <authorList>
            <consortium name="The Broad Institute Genomics Platform"/>
            <consortium name="The Broad Institute Genome Sequencing Center for Infectious Disease"/>
            <person name="Wu L."/>
            <person name="Ma J."/>
        </authorList>
    </citation>
    <scope>NUCLEOTIDE SEQUENCE [LARGE SCALE GENOMIC DNA]</scope>
    <source>
        <strain evidence="3 4">JCM 16022</strain>
    </source>
</reference>
<feature type="compositionally biased region" description="Polar residues" evidence="1">
    <location>
        <begin position="1"/>
        <end position="10"/>
    </location>
</feature>
<dbReference type="RefSeq" id="WP_344146189.1">
    <property type="nucleotide sequence ID" value="NZ_BAAAQR010000001.1"/>
</dbReference>
<dbReference type="Proteomes" id="UP001501771">
    <property type="component" value="Unassembled WGS sequence"/>
</dbReference>
<sequence>MTTDQGGSETRTGRNETDEERLDRKWDDLLQELRVMQTSAQLTAGFLLTLPFQTAFADLNKFQEGLYLGLVVLASLIIALVMTPVAVHRHLSGEHVKERVVATGHRIVRTVVGALSLLILGIVTLIFDVVIDRTIALVVAGCMGLILIGLLVVLPLRLTRD</sequence>
<evidence type="ECO:0000256" key="2">
    <source>
        <dbReference type="SAM" id="Phobius"/>
    </source>
</evidence>
<feature type="transmembrane region" description="Helical" evidence="2">
    <location>
        <begin position="66"/>
        <end position="87"/>
    </location>
</feature>
<evidence type="ECO:0008006" key="5">
    <source>
        <dbReference type="Google" id="ProtNLM"/>
    </source>
</evidence>